<evidence type="ECO:0000256" key="7">
    <source>
        <dbReference type="ARBA" id="ARBA00061167"/>
    </source>
</evidence>
<dbReference type="InterPro" id="IPR023088">
    <property type="entry name" value="PDEase"/>
</dbReference>
<dbReference type="SUPFAM" id="SSF109604">
    <property type="entry name" value="HD-domain/PDEase-like"/>
    <property type="match status" value="1"/>
</dbReference>
<feature type="binding site" evidence="10">
    <location>
        <position position="264"/>
    </location>
    <ligand>
        <name>Zn(2+)</name>
        <dbReference type="ChEBI" id="CHEBI:29105"/>
        <label>2</label>
    </ligand>
</feature>
<dbReference type="CDD" id="cd00077">
    <property type="entry name" value="HDc"/>
    <property type="match status" value="1"/>
</dbReference>
<evidence type="ECO:0000259" key="12">
    <source>
        <dbReference type="PROSITE" id="PS51845"/>
    </source>
</evidence>
<dbReference type="InterPro" id="IPR023174">
    <property type="entry name" value="PDEase_CS"/>
</dbReference>
<dbReference type="PANTHER" id="PTHR11347">
    <property type="entry name" value="CYCLIC NUCLEOTIDE PHOSPHODIESTERASE"/>
    <property type="match status" value="1"/>
</dbReference>
<dbReference type="GO" id="GO:0046872">
    <property type="term" value="F:metal ion binding"/>
    <property type="evidence" value="ECO:0007669"/>
    <property type="project" value="UniProtKB-KW"/>
</dbReference>
<comment type="similarity">
    <text evidence="7">Belongs to the cyclic nucleotide phosphodiesterase family. PDE9 subfamily.</text>
</comment>
<feature type="binding site" evidence="9">
    <location>
        <position position="359"/>
    </location>
    <ligand>
        <name>AMP</name>
        <dbReference type="ChEBI" id="CHEBI:456215"/>
    </ligand>
</feature>
<dbReference type="AlphaFoldDB" id="A0A672SW54"/>
<dbReference type="OMA" id="CIRAFRI"/>
<feature type="binding site" evidence="10">
    <location>
        <position position="359"/>
    </location>
    <ligand>
        <name>Zn(2+)</name>
        <dbReference type="ChEBI" id="CHEBI:29105"/>
        <label>1</label>
    </ligand>
</feature>
<dbReference type="PROSITE" id="PS00126">
    <property type="entry name" value="PDEASE_I_1"/>
    <property type="match status" value="1"/>
</dbReference>
<keyword evidence="14" id="KW-1185">Reference proteome</keyword>
<accession>A0A672SW54</accession>
<dbReference type="GO" id="GO:0007165">
    <property type="term" value="P:signal transduction"/>
    <property type="evidence" value="ECO:0007669"/>
    <property type="project" value="InterPro"/>
</dbReference>
<keyword evidence="2" id="KW-0140">cGMP</keyword>
<proteinExistence type="inferred from homology"/>
<evidence type="ECO:0000256" key="1">
    <source>
        <dbReference type="ARBA" id="ARBA00000583"/>
    </source>
</evidence>
<evidence type="ECO:0000256" key="2">
    <source>
        <dbReference type="ARBA" id="ARBA00022535"/>
    </source>
</evidence>
<feature type="binding site" evidence="10">
    <location>
        <position position="264"/>
    </location>
    <ligand>
        <name>Zn(2+)</name>
        <dbReference type="ChEBI" id="CHEBI:29105"/>
        <label>1</label>
    </ligand>
</feature>
<feature type="binding site" evidence="9">
    <location>
        <position position="410"/>
    </location>
    <ligand>
        <name>AMP</name>
        <dbReference type="ChEBI" id="CHEBI:456215"/>
    </ligand>
</feature>
<evidence type="ECO:0000256" key="9">
    <source>
        <dbReference type="PIRSR" id="PIRSR623088-2"/>
    </source>
</evidence>
<evidence type="ECO:0000256" key="4">
    <source>
        <dbReference type="ARBA" id="ARBA00022801"/>
    </source>
</evidence>
<feature type="binding site" evidence="10">
    <location>
        <position position="227"/>
    </location>
    <ligand>
        <name>Zn(2+)</name>
        <dbReference type="ChEBI" id="CHEBI:29105"/>
        <label>1</label>
    </ligand>
</feature>
<feature type="binding site" evidence="9">
    <location>
        <position position="264"/>
    </location>
    <ligand>
        <name>AMP</name>
        <dbReference type="ChEBI" id="CHEBI:456215"/>
    </ligand>
</feature>
<dbReference type="PRINTS" id="PR00387">
    <property type="entry name" value="PDIESTERASE1"/>
</dbReference>
<keyword evidence="4 11" id="KW-0378">Hydrolase</keyword>
<comment type="function">
    <text evidence="6">Specifically hydrolyzes the second messenger cGMP, which is a key regulator of many important physiological processes. Highly specific: compared to other members of the cyclic nucleotide phosphodiesterase family, has the highest affinity and selectivity for cGMP. Specifically regulates natriuretic-peptide-dependent cGMP signaling in heart, acting as a regulator of cardiac hypertrophy in myocytes and muscle. Does not regulate nitric oxide-dependent cGMP in heart. Additional experiments are required to confirm whether its ability to hydrolyze natriuretic-peptide-dependent cGMP is specific to heart or is a general feature of the protein. In brain, involved in cognitive function, such as learning and long-term memory.</text>
</comment>
<comment type="pathway">
    <text evidence="5">Purine metabolism; 3',5'-cyclic GMP degradation; GMP from 3',5'-cyclic GMP: step 1/1.</text>
</comment>
<evidence type="ECO:0000256" key="11">
    <source>
        <dbReference type="RuleBase" id="RU363067"/>
    </source>
</evidence>
<evidence type="ECO:0000256" key="5">
    <source>
        <dbReference type="ARBA" id="ARBA00037913"/>
    </source>
</evidence>
<dbReference type="EC" id="3.1.4.-" evidence="11"/>
<sequence>MGSSSSSYAPKTVYLDVDGKVQRVIFSRHCSPCDIKELLCSSSNIASNINNFVFLSKEKEDMFQNVLSQVAEQFNRAFRINELKTEVTNRLAMLEKRVELEGLKVVEIEKCKNDLKKLRDEMTSRGGVRMNCNCKYNFTDDGKKLSPRRDVPSYPKYTLSQETIEALKKPTFDVWHWEHNEMLSCLEYMYHDLGLVKEFNINPITLKRWLLAIQENYRDNPFHNFRHCFCVSQMMYGMIHLCNLQERLTMTDMCILMTAAACHDLDHPGYNNTYVLFSSNHHCAVAFQILSMPECNIFANVEPDSFKQIRQAIITLILATDMARHGEILDSFKQKVDNFDFTNEEHVKCLKMVLIKCCDISNEVRPTEVAEPWVDCLLEEYFMQSDREKSEGLPVAPFMDRDKVTKPTAQIGFIKFVLIPMFETVMKLFPQIEEIMVQPLRDSRDHYEELKQIDDAMSELCKWPCVQNTNQKNYTHKNKSSKRGVSK</sequence>
<organism evidence="13 14">
    <name type="scientific">Sinocyclocheilus grahami</name>
    <name type="common">Dianchi golden-line fish</name>
    <name type="synonym">Barbus grahami</name>
    <dbReference type="NCBI Taxonomy" id="75366"/>
    <lineage>
        <taxon>Eukaryota</taxon>
        <taxon>Metazoa</taxon>
        <taxon>Chordata</taxon>
        <taxon>Craniata</taxon>
        <taxon>Vertebrata</taxon>
        <taxon>Euteleostomi</taxon>
        <taxon>Actinopterygii</taxon>
        <taxon>Neopterygii</taxon>
        <taxon>Teleostei</taxon>
        <taxon>Ostariophysi</taxon>
        <taxon>Cypriniformes</taxon>
        <taxon>Cyprinidae</taxon>
        <taxon>Cyprininae</taxon>
        <taxon>Sinocyclocheilus</taxon>
    </lineage>
</organism>
<evidence type="ECO:0000256" key="10">
    <source>
        <dbReference type="PIRSR" id="PIRSR623088-3"/>
    </source>
</evidence>
<dbReference type="Gene3D" id="1.10.1300.10">
    <property type="entry name" value="3'5'-cyclic nucleotide phosphodiesterase, catalytic domain"/>
    <property type="match status" value="1"/>
</dbReference>
<dbReference type="Proteomes" id="UP000472262">
    <property type="component" value="Unassembled WGS sequence"/>
</dbReference>
<reference evidence="13" key="1">
    <citation type="submission" date="2025-08" db="UniProtKB">
        <authorList>
            <consortium name="Ensembl"/>
        </authorList>
    </citation>
    <scope>IDENTIFICATION</scope>
</reference>
<comment type="cofactor">
    <cofactor evidence="11">
        <name>a divalent metal cation</name>
        <dbReference type="ChEBI" id="CHEBI:60240"/>
    </cofactor>
    <text evidence="11">Binds 2 divalent metal cations per subunit. Site 1 may preferentially bind zinc ions, while site 2 has a preference for magnesium and/or manganese ions.</text>
</comment>
<evidence type="ECO:0000313" key="13">
    <source>
        <dbReference type="Ensembl" id="ENSSGRP00000106518.1"/>
    </source>
</evidence>
<dbReference type="Pfam" id="PF00233">
    <property type="entry name" value="PDEase_I"/>
    <property type="match status" value="1"/>
</dbReference>
<dbReference type="GO" id="GO:0047555">
    <property type="term" value="F:3',5'-cyclic-GMP phosphodiesterase activity"/>
    <property type="evidence" value="ECO:0007669"/>
    <property type="project" value="UniProtKB-EC"/>
</dbReference>
<dbReference type="Ensembl" id="ENSSGRT00000113196.1">
    <property type="protein sequence ID" value="ENSSGRP00000106518.1"/>
    <property type="gene ID" value="ENSSGRG00000052635.1"/>
</dbReference>
<dbReference type="FunFam" id="1.10.1300.10:FF:000006">
    <property type="entry name" value="Phosphodiesterase 9A"/>
    <property type="match status" value="1"/>
</dbReference>
<dbReference type="InterPro" id="IPR036971">
    <property type="entry name" value="PDEase_catalytic_dom_sf"/>
</dbReference>
<gene>
    <name evidence="13" type="primary">LOC107556423</name>
</gene>
<dbReference type="PROSITE" id="PS51845">
    <property type="entry name" value="PDEASE_I_2"/>
    <property type="match status" value="1"/>
</dbReference>
<feature type="binding site" evidence="10">
    <location>
        <position position="263"/>
    </location>
    <ligand>
        <name>Zn(2+)</name>
        <dbReference type="ChEBI" id="CHEBI:29105"/>
        <label>1</label>
    </ligand>
</feature>
<evidence type="ECO:0000256" key="8">
    <source>
        <dbReference type="PIRSR" id="PIRSR623088-1"/>
    </source>
</evidence>
<dbReference type="InterPro" id="IPR002073">
    <property type="entry name" value="PDEase_catalytic_dom"/>
</dbReference>
<keyword evidence="3 10" id="KW-0479">Metal-binding</keyword>
<feature type="active site" description="Proton donor" evidence="8">
    <location>
        <position position="223"/>
    </location>
</feature>
<comment type="catalytic activity">
    <reaction evidence="1">
        <text>3',5'-cyclic GMP + H2O = GMP + H(+)</text>
        <dbReference type="Rhea" id="RHEA:16957"/>
        <dbReference type="ChEBI" id="CHEBI:15377"/>
        <dbReference type="ChEBI" id="CHEBI:15378"/>
        <dbReference type="ChEBI" id="CHEBI:57746"/>
        <dbReference type="ChEBI" id="CHEBI:58115"/>
        <dbReference type="EC" id="3.1.4.35"/>
    </reaction>
</comment>
<reference evidence="13" key="2">
    <citation type="submission" date="2025-09" db="UniProtKB">
        <authorList>
            <consortium name="Ensembl"/>
        </authorList>
    </citation>
    <scope>IDENTIFICATION</scope>
</reference>
<evidence type="ECO:0000313" key="14">
    <source>
        <dbReference type="Proteomes" id="UP000472262"/>
    </source>
</evidence>
<evidence type="ECO:0000256" key="3">
    <source>
        <dbReference type="ARBA" id="ARBA00022723"/>
    </source>
</evidence>
<name>A0A672SW54_SINGR</name>
<protein>
    <recommendedName>
        <fullName evidence="11">Phosphodiesterase</fullName>
        <ecNumber evidence="11">3.1.4.-</ecNumber>
    </recommendedName>
</protein>
<feature type="domain" description="PDEase" evidence="12">
    <location>
        <begin position="147"/>
        <end position="454"/>
    </location>
</feature>
<dbReference type="InterPro" id="IPR003607">
    <property type="entry name" value="HD/PDEase_dom"/>
</dbReference>
<evidence type="ECO:0000256" key="6">
    <source>
        <dbReference type="ARBA" id="ARBA00058791"/>
    </source>
</evidence>
<feature type="binding site" evidence="9">
    <location>
        <begin position="223"/>
        <end position="227"/>
    </location>
    <ligand>
        <name>AMP</name>
        <dbReference type="ChEBI" id="CHEBI:456215"/>
    </ligand>
</feature>